<reference evidence="4 5" key="1">
    <citation type="submission" date="2020-08" db="EMBL/GenBank/DDBJ databases">
        <title>Plant Genome Project.</title>
        <authorList>
            <person name="Zhang R.-G."/>
        </authorList>
    </citation>
    <scope>NUCLEOTIDE SEQUENCE [LARGE SCALE GENOMIC DNA]</scope>
    <source>
        <tissue evidence="4">Rhizome</tissue>
    </source>
</reference>
<dbReference type="Gene3D" id="1.25.40.10">
    <property type="entry name" value="Tetratricopeptide repeat domain"/>
    <property type="match status" value="3"/>
</dbReference>
<organism evidence="4 5">
    <name type="scientific">Zingiber officinale</name>
    <name type="common">Ginger</name>
    <name type="synonym">Amomum zingiber</name>
    <dbReference type="NCBI Taxonomy" id="94328"/>
    <lineage>
        <taxon>Eukaryota</taxon>
        <taxon>Viridiplantae</taxon>
        <taxon>Streptophyta</taxon>
        <taxon>Embryophyta</taxon>
        <taxon>Tracheophyta</taxon>
        <taxon>Spermatophyta</taxon>
        <taxon>Magnoliopsida</taxon>
        <taxon>Liliopsida</taxon>
        <taxon>Zingiberales</taxon>
        <taxon>Zingiberaceae</taxon>
        <taxon>Zingiber</taxon>
    </lineage>
</organism>
<dbReference type="Pfam" id="PF01535">
    <property type="entry name" value="PPR"/>
    <property type="match status" value="4"/>
</dbReference>
<evidence type="ECO:0008006" key="6">
    <source>
        <dbReference type="Google" id="ProtNLM"/>
    </source>
</evidence>
<dbReference type="Pfam" id="PF13041">
    <property type="entry name" value="PPR_2"/>
    <property type="match status" value="1"/>
</dbReference>
<dbReference type="EMBL" id="JACMSC010000009">
    <property type="protein sequence ID" value="KAG6506934.1"/>
    <property type="molecule type" value="Genomic_DNA"/>
</dbReference>
<sequence>MAGDLQQEEEASSLLRSSRSLHSSQRPRRFSKKILRTKTRIKLSAGKKVEEEREEPKLEKLLPRLKSTMSANNLFSGKDLLRQISEFYHELKRIEVGSKTPVEEEAEKEVNNVAESPQQDSKLLIPNKLKSVIEKSTFPKDVRANPPTPQCFPYPRDVKNAKAIANGRSPLNSKPERTVLQEDSCSSWQKHVAQLHAQLLITGSLSHSPSTTCLLKCLTEVSSVSHSYVLGFFSRIPDPSTFQWDTIIWACSSHHFPRESLNLFRKMRQKSMTLDTYTFQFMFKSCGLAGSALEGQMVHALSIDMKDVVSWTTIIGGLMKSRFMDDARKLFNEMPMRHVVSWTSLIADHAKDGRASKAVWGVQRDEIVIDKRIGVSSNLVVALINMYAKGGSIKSARQIFDSMNNKIAPAWNAIIDGYGKISDIDIARSLFEKINAPNIISFNSMITEYIHGGRLNESLQLFSKLRASGLQPDKFTVVSLLTTYASLGSLSQGKILHPHIEECFVNQAKSSRTIPSSHKCCLSKQLPGQSYRSIPGQASRSLLGQASRSLLGQASRMLPGQASKLLPGQVSRSSPGQASKLLPGQASRSLPVQASRLLPSQVSRSNPGQTSRSLHGQTSRPLPGQVSRSLPGQASRSLPSQTFRSLPD</sequence>
<evidence type="ECO:0000256" key="1">
    <source>
        <dbReference type="ARBA" id="ARBA00022737"/>
    </source>
</evidence>
<name>A0A8J5GV68_ZINOF</name>
<feature type="region of interest" description="Disordered" evidence="3">
    <location>
        <begin position="1"/>
        <end position="33"/>
    </location>
</feature>
<gene>
    <name evidence="4" type="ORF">ZIOFF_032267</name>
</gene>
<dbReference type="GO" id="GO:0003723">
    <property type="term" value="F:RNA binding"/>
    <property type="evidence" value="ECO:0007669"/>
    <property type="project" value="InterPro"/>
</dbReference>
<protein>
    <recommendedName>
        <fullName evidence="6">Pentatricopeptide repeat-containing protein</fullName>
    </recommendedName>
</protein>
<feature type="repeat" description="PPR" evidence="2">
    <location>
        <begin position="438"/>
        <end position="472"/>
    </location>
</feature>
<keyword evidence="5" id="KW-1185">Reference proteome</keyword>
<proteinExistence type="predicted"/>
<feature type="compositionally biased region" description="Acidic residues" evidence="3">
    <location>
        <begin position="1"/>
        <end position="11"/>
    </location>
</feature>
<evidence type="ECO:0000313" key="5">
    <source>
        <dbReference type="Proteomes" id="UP000734854"/>
    </source>
</evidence>
<feature type="repeat" description="PPR" evidence="2">
    <location>
        <begin position="307"/>
        <end position="341"/>
    </location>
</feature>
<dbReference type="PANTHER" id="PTHR47926">
    <property type="entry name" value="PENTATRICOPEPTIDE REPEAT-CONTAINING PROTEIN"/>
    <property type="match status" value="1"/>
</dbReference>
<keyword evidence="1" id="KW-0677">Repeat</keyword>
<dbReference type="InterPro" id="IPR002885">
    <property type="entry name" value="PPR_rpt"/>
</dbReference>
<evidence type="ECO:0000256" key="2">
    <source>
        <dbReference type="PROSITE-ProRule" id="PRU00708"/>
    </source>
</evidence>
<dbReference type="PANTHER" id="PTHR47926:SF358">
    <property type="entry name" value="PENTATRICOPEPTIDE REPEAT-CONTAINING PROTEIN-RELATED"/>
    <property type="match status" value="1"/>
</dbReference>
<dbReference type="AlphaFoldDB" id="A0A8J5GV68"/>
<dbReference type="InterPro" id="IPR011990">
    <property type="entry name" value="TPR-like_helical_dom_sf"/>
</dbReference>
<feature type="compositionally biased region" description="Polar residues" evidence="3">
    <location>
        <begin position="586"/>
        <end position="648"/>
    </location>
</feature>
<evidence type="ECO:0000313" key="4">
    <source>
        <dbReference type="EMBL" id="KAG6506934.1"/>
    </source>
</evidence>
<evidence type="ECO:0000256" key="3">
    <source>
        <dbReference type="SAM" id="MobiDB-lite"/>
    </source>
</evidence>
<dbReference type="PROSITE" id="PS51375">
    <property type="entry name" value="PPR"/>
    <property type="match status" value="2"/>
</dbReference>
<dbReference type="InterPro" id="IPR046960">
    <property type="entry name" value="PPR_At4g14850-like_plant"/>
</dbReference>
<comment type="caution">
    <text evidence="4">The sequence shown here is derived from an EMBL/GenBank/DDBJ whole genome shotgun (WGS) entry which is preliminary data.</text>
</comment>
<dbReference type="Proteomes" id="UP000734854">
    <property type="component" value="Unassembled WGS sequence"/>
</dbReference>
<accession>A0A8J5GV68</accession>
<dbReference type="NCBIfam" id="TIGR00756">
    <property type="entry name" value="PPR"/>
    <property type="match status" value="2"/>
</dbReference>
<dbReference type="GO" id="GO:0009451">
    <property type="term" value="P:RNA modification"/>
    <property type="evidence" value="ECO:0007669"/>
    <property type="project" value="InterPro"/>
</dbReference>
<feature type="compositionally biased region" description="Low complexity" evidence="3">
    <location>
        <begin position="12"/>
        <end position="24"/>
    </location>
</feature>
<feature type="region of interest" description="Disordered" evidence="3">
    <location>
        <begin position="565"/>
        <end position="648"/>
    </location>
</feature>